<dbReference type="InterPro" id="IPR032630">
    <property type="entry name" value="P_typ_ATPase_c"/>
</dbReference>
<feature type="binding site" evidence="14">
    <location>
        <position position="875"/>
    </location>
    <ligand>
        <name>ATP</name>
        <dbReference type="ChEBI" id="CHEBI:30616"/>
    </ligand>
</feature>
<dbReference type="InterPro" id="IPR018303">
    <property type="entry name" value="ATPase_P-typ_P_site"/>
</dbReference>
<feature type="binding site" evidence="14">
    <location>
        <position position="1067"/>
    </location>
    <ligand>
        <name>ATP</name>
        <dbReference type="ChEBI" id="CHEBI:30616"/>
    </ligand>
</feature>
<comment type="similarity">
    <text evidence="2 16">Belongs to the cation transport ATPase (P-type) (TC 3.A.3) family. Type IV subfamily.</text>
</comment>
<dbReference type="PRINTS" id="PR00119">
    <property type="entry name" value="CATATPASE"/>
</dbReference>
<feature type="transmembrane region" description="Helical" evidence="16">
    <location>
        <begin position="504"/>
        <end position="525"/>
    </location>
</feature>
<comment type="caution">
    <text evidence="20">The sequence shown here is derived from an EMBL/GenBank/DDBJ whole genome shotgun (WGS) entry which is preliminary data.</text>
</comment>
<dbReference type="SFLD" id="SFLDS00003">
    <property type="entry name" value="Haloacid_Dehalogenase"/>
    <property type="match status" value="1"/>
</dbReference>
<dbReference type="InterPro" id="IPR044492">
    <property type="entry name" value="P_typ_ATPase_HD_dom"/>
</dbReference>
<evidence type="ECO:0000256" key="10">
    <source>
        <dbReference type="ARBA" id="ARBA00023136"/>
    </source>
</evidence>
<dbReference type="GO" id="GO:0016887">
    <property type="term" value="F:ATP hydrolysis activity"/>
    <property type="evidence" value="ECO:0007669"/>
    <property type="project" value="InterPro"/>
</dbReference>
<feature type="transmembrane region" description="Helical" evidence="16">
    <location>
        <begin position="457"/>
        <end position="479"/>
    </location>
</feature>
<dbReference type="Gene3D" id="3.40.1110.10">
    <property type="entry name" value="Calcium-transporting ATPase, cytoplasmic domain N"/>
    <property type="match status" value="1"/>
</dbReference>
<evidence type="ECO:0000256" key="17">
    <source>
        <dbReference type="SAM" id="MobiDB-lite"/>
    </source>
</evidence>
<dbReference type="SFLD" id="SFLDF00027">
    <property type="entry name" value="p-type_atpase"/>
    <property type="match status" value="1"/>
</dbReference>
<sequence>MSLGDLPGSTLHPTPARTPAETSTLPPPEDLEEASSILHSIARKTLVGSPGGKEFSGADTEGTILMSSPEAALSSDRVRRTSTKTSAKLSLGNVGRKFFINPTPNDKFEQYETANYVPAWIKSNAIYSVILYPYAKFLECVAHKKKKHAENPFMDNTVRTAKFTTITFLPSQILVQFSKVANIYFFLVSMLQLIPGVSPTGRYTTIFPLSFFVLVSMIKEGYDDYQRHQQDAAENNSPVHRLVVKNASIQRQTSGLLRMLGKGAVSNAGDGLNLPRSAGSHHVTVSPPASIKTDSNQLVGEWVKISCKDIHVGDIIRVMDREFIPADLIVLSSTNPNGVCFIETSNLDGETNLKQRQALKATADAIQDEISLANYSALVHTEGPSGDLYCFDGYLKDKSAKYPLTPNQFLQRGATLKNTKQICGVAVYTGEESKIRMNSYSPPAAKVPHVGHITNKVILLILTALIICAGLGAIACVLWDRNERLGNVGDSAFGHWYISGTSEYTLVFFTFLILFNAFIPLSLYVTMEVVNLVQVYFMTNDLAMYDAERDIPAQANTSALNEELGQVQYVFTDKTGTLTENLMEFRVFSSGGKSMRHPTCPSRNDDSVDGAHVMQELCLTKLRGAEYSSEQRQIYDFLLAMTLCHDVVPDLSQATIDTDLPPFSSTEKFPNNHVSQSIIYQSSSADEVAILNAARDLNFVYKTRTPTTVTVNVLSDIADMEFTILASIEFTSDRKRMSTVYGYPDGRIMLLTKGADNVIVDRLCSDRDLPRGYAATKLRTLADVSVFATDGLRTLLYACRELSSEEFSAWQDKYMEANTSISNRAAKVALVAEELERNLILLGATAIEDKLQDGVPETIESLRRANIRVWMLTGDKTETAINIGRTCNLIKRDSRLMLLNDETCEIGKGKGCDLERIDAWVEMSSQKYLDIKRQGTSVSTPGVTPDTLSSSNQNIQKKHILVVVEGRLLSRLEKTGTTDCRVFERLLDLLIAADNVICCRFSPAQKALLVRKVKDRLSIAHKLAGGASALLQEVTGGVPMGWTRFWNTVFLRPRSSGVTLAVGDGANDIPMLLSAHVGVGITGREGLAASRASDYSIAKFRFLQPLLFVHGRWSYVRISLFTLGTLYKNICFYGTQLFFQFWCGYSGTSLYEQWTLSLNNVLFTSLPVMIVGVFEKDLNRSTLMGAPELYRYGQENKAFNFRVLLRWLLQGMLHAAISVLMPAILYGGFFKPPAGENVTDPLFFGASAASWFHQTLLSDATGSHQETALYPLGTISYTISILFCTFKILYVESHNITAVHHAVAAFTVILWISYQFVYAMVWVPRGFFGPDTAYEYRDLYVALIYSQLRFWMVVLVTVVLGLVVEDVSLKFFELLQQLAVWGRNGGRNEVVEVDLIPSSRYQTSSMNNTSVGSAVQKRDAQGAAPRNKYELAVEEARIAAMHAHGEHDWGNEVGWWQVWERRHGISSALFNDPTSVNV</sequence>
<feature type="binding site" evidence="15">
    <location>
        <position position="575"/>
    </location>
    <ligand>
        <name>Mg(2+)</name>
        <dbReference type="ChEBI" id="CHEBI:18420"/>
    </ligand>
</feature>
<dbReference type="GO" id="GO:0006892">
    <property type="term" value="P:post-Golgi vesicle-mediated transport"/>
    <property type="evidence" value="ECO:0007669"/>
    <property type="project" value="TreeGrafter"/>
</dbReference>
<evidence type="ECO:0000256" key="12">
    <source>
        <dbReference type="ARBA" id="ARBA00049128"/>
    </source>
</evidence>
<evidence type="ECO:0000256" key="1">
    <source>
        <dbReference type="ARBA" id="ARBA00004141"/>
    </source>
</evidence>
<keyword evidence="7 15" id="KW-0460">Magnesium</keyword>
<keyword evidence="6 14" id="KW-0067">ATP-binding</keyword>
<feature type="binding site" evidence="14">
    <location>
        <position position="574"/>
    </location>
    <ligand>
        <name>ATP</name>
        <dbReference type="ChEBI" id="CHEBI:30616"/>
    </ligand>
</feature>
<dbReference type="SUPFAM" id="SSF56784">
    <property type="entry name" value="HAD-like"/>
    <property type="match status" value="1"/>
</dbReference>
<feature type="binding site" evidence="14">
    <location>
        <position position="573"/>
    </location>
    <ligand>
        <name>ATP</name>
        <dbReference type="ChEBI" id="CHEBI:30616"/>
    </ligand>
</feature>
<reference evidence="20 21" key="1">
    <citation type="journal article" date="2019" name="Sci. Rep.">
        <title>Comparative genomics of chytrid fungi reveal insights into the obligate biotrophic and pathogenic lifestyle of Synchytrium endobioticum.</title>
        <authorList>
            <person name="van de Vossenberg B.T.L.H."/>
            <person name="Warris S."/>
            <person name="Nguyen H.D.T."/>
            <person name="van Gent-Pelzer M.P.E."/>
            <person name="Joly D.L."/>
            <person name="van de Geest H.C."/>
            <person name="Bonants P.J.M."/>
            <person name="Smith D.S."/>
            <person name="Levesque C.A."/>
            <person name="van der Lee T.A.J."/>
        </authorList>
    </citation>
    <scope>NUCLEOTIDE SEQUENCE [LARGE SCALE GENOMIC DNA]</scope>
    <source>
        <strain evidence="20 21">CBS 675.73</strain>
    </source>
</reference>
<feature type="binding site" evidence="14">
    <location>
        <position position="1000"/>
    </location>
    <ligand>
        <name>ATP</name>
        <dbReference type="ChEBI" id="CHEBI:30616"/>
    </ligand>
</feature>
<feature type="domain" description="P-type ATPase N-terminal" evidence="18">
    <location>
        <begin position="145"/>
        <end position="206"/>
    </location>
</feature>
<feature type="binding site" evidence="14">
    <location>
        <position position="575"/>
    </location>
    <ligand>
        <name>ATP</name>
        <dbReference type="ChEBI" id="CHEBI:30616"/>
    </ligand>
</feature>
<evidence type="ECO:0000256" key="6">
    <source>
        <dbReference type="ARBA" id="ARBA00022840"/>
    </source>
</evidence>
<keyword evidence="21" id="KW-1185">Reference proteome</keyword>
<feature type="binding site" evidence="14">
    <location>
        <position position="1006"/>
    </location>
    <ligand>
        <name>ATP</name>
        <dbReference type="ChEBI" id="CHEBI:30616"/>
    </ligand>
</feature>
<proteinExistence type="inferred from homology"/>
<keyword evidence="3 16" id="KW-0812">Transmembrane</keyword>
<evidence type="ECO:0000256" key="16">
    <source>
        <dbReference type="RuleBase" id="RU362033"/>
    </source>
</evidence>
<organism evidence="20 21">
    <name type="scientific">Chytriomyces confervae</name>
    <dbReference type="NCBI Taxonomy" id="246404"/>
    <lineage>
        <taxon>Eukaryota</taxon>
        <taxon>Fungi</taxon>
        <taxon>Fungi incertae sedis</taxon>
        <taxon>Chytridiomycota</taxon>
        <taxon>Chytridiomycota incertae sedis</taxon>
        <taxon>Chytridiomycetes</taxon>
        <taxon>Chytridiales</taxon>
        <taxon>Chytriomycetaceae</taxon>
        <taxon>Chytriomyces</taxon>
    </lineage>
</organism>
<dbReference type="Proteomes" id="UP000320333">
    <property type="component" value="Unassembled WGS sequence"/>
</dbReference>
<dbReference type="Gene3D" id="2.70.150.10">
    <property type="entry name" value="Calcium-transporting ATPase, cytoplasmic transduction domain A"/>
    <property type="match status" value="1"/>
</dbReference>
<feature type="binding site" evidence="14">
    <location>
        <position position="753"/>
    </location>
    <ligand>
        <name>ATP</name>
        <dbReference type="ChEBI" id="CHEBI:30616"/>
    </ligand>
</feature>
<feature type="binding site" evidence="14">
    <location>
        <position position="793"/>
    </location>
    <ligand>
        <name>ATP</name>
        <dbReference type="ChEBI" id="CHEBI:30616"/>
    </ligand>
</feature>
<comment type="subcellular location">
    <subcellularLocation>
        <location evidence="1 16">Membrane</location>
        <topology evidence="1 16">Multi-pass membrane protein</topology>
    </subcellularLocation>
</comment>
<dbReference type="PANTHER" id="PTHR24092:SF174">
    <property type="entry name" value="PHOSPHOLIPID-TRANSPORTING ATPASE DNF3-RELATED"/>
    <property type="match status" value="1"/>
</dbReference>
<evidence type="ECO:0000256" key="11">
    <source>
        <dbReference type="ARBA" id="ARBA00034036"/>
    </source>
</evidence>
<dbReference type="InterPro" id="IPR023214">
    <property type="entry name" value="HAD_sf"/>
</dbReference>
<dbReference type="InterPro" id="IPR001757">
    <property type="entry name" value="P_typ_ATPase"/>
</dbReference>
<feature type="transmembrane region" description="Helical" evidence="16">
    <location>
        <begin position="1268"/>
        <end position="1290"/>
    </location>
</feature>
<dbReference type="Gene3D" id="3.40.50.1000">
    <property type="entry name" value="HAD superfamily/HAD-like"/>
    <property type="match status" value="1"/>
</dbReference>
<feature type="active site" description="4-aspartylphosphate intermediate" evidence="13">
    <location>
        <position position="573"/>
    </location>
</feature>
<dbReference type="InterPro" id="IPR008250">
    <property type="entry name" value="ATPase_P-typ_transduc_dom_A_sf"/>
</dbReference>
<dbReference type="InterPro" id="IPR006539">
    <property type="entry name" value="P-type_ATPase_IV"/>
</dbReference>
<evidence type="ECO:0000313" key="21">
    <source>
        <dbReference type="Proteomes" id="UP000320333"/>
    </source>
</evidence>
<keyword evidence="5 14" id="KW-0547">Nucleotide-binding</keyword>
<feature type="domain" description="P-type ATPase C-terminal" evidence="19">
    <location>
        <begin position="1091"/>
        <end position="1372"/>
    </location>
</feature>
<evidence type="ECO:0000259" key="19">
    <source>
        <dbReference type="Pfam" id="PF16212"/>
    </source>
</evidence>
<feature type="transmembrane region" description="Helical" evidence="16">
    <location>
        <begin position="1207"/>
        <end position="1229"/>
    </location>
</feature>
<dbReference type="GO" id="GO:0140326">
    <property type="term" value="F:ATPase-coupled intramembrane lipid transporter activity"/>
    <property type="evidence" value="ECO:0007669"/>
    <property type="project" value="UniProtKB-EC"/>
</dbReference>
<dbReference type="STRING" id="246404.A0A507FCJ0"/>
<feature type="region of interest" description="Disordered" evidence="17">
    <location>
        <begin position="1"/>
        <end position="30"/>
    </location>
</feature>
<dbReference type="GO" id="GO:0005524">
    <property type="term" value="F:ATP binding"/>
    <property type="evidence" value="ECO:0007669"/>
    <property type="project" value="UniProtKB-UniRule"/>
</dbReference>
<name>A0A507FCJ0_9FUNG</name>
<dbReference type="EMBL" id="QEAP01000161">
    <property type="protein sequence ID" value="TPX73852.1"/>
    <property type="molecule type" value="Genomic_DNA"/>
</dbReference>
<feature type="binding site" evidence="14">
    <location>
        <position position="1068"/>
    </location>
    <ligand>
        <name>ATP</name>
        <dbReference type="ChEBI" id="CHEBI:30616"/>
    </ligand>
</feature>
<comment type="cofactor">
    <cofactor evidence="15">
        <name>Mg(2+)</name>
        <dbReference type="ChEBI" id="CHEBI:18420"/>
    </cofactor>
</comment>
<evidence type="ECO:0000256" key="15">
    <source>
        <dbReference type="PIRSR" id="PIRSR606539-3"/>
    </source>
</evidence>
<dbReference type="NCBIfam" id="TIGR01494">
    <property type="entry name" value="ATPase_P-type"/>
    <property type="match status" value="2"/>
</dbReference>
<feature type="binding site" evidence="14">
    <location>
        <position position="873"/>
    </location>
    <ligand>
        <name>ATP</name>
        <dbReference type="ChEBI" id="CHEBI:30616"/>
    </ligand>
</feature>
<dbReference type="SUPFAM" id="SSF81665">
    <property type="entry name" value="Calcium ATPase, transmembrane domain M"/>
    <property type="match status" value="1"/>
</dbReference>
<evidence type="ECO:0000256" key="14">
    <source>
        <dbReference type="PIRSR" id="PIRSR606539-2"/>
    </source>
</evidence>
<keyword evidence="9 16" id="KW-1133">Transmembrane helix</keyword>
<evidence type="ECO:0000256" key="2">
    <source>
        <dbReference type="ARBA" id="ARBA00008109"/>
    </source>
</evidence>
<feature type="binding site" evidence="14">
    <location>
        <position position="730"/>
    </location>
    <ligand>
        <name>ATP</name>
        <dbReference type="ChEBI" id="CHEBI:30616"/>
    </ligand>
</feature>
<evidence type="ECO:0000259" key="18">
    <source>
        <dbReference type="Pfam" id="PF16209"/>
    </source>
</evidence>
<dbReference type="SUPFAM" id="SSF81653">
    <property type="entry name" value="Calcium ATPase, transduction domain A"/>
    <property type="match status" value="1"/>
</dbReference>
<dbReference type="PROSITE" id="PS00154">
    <property type="entry name" value="ATPASE_E1_E2"/>
    <property type="match status" value="1"/>
</dbReference>
<comment type="catalytic activity">
    <reaction evidence="12">
        <text>a 1,2-diacyl-sn-glycero-3-phosphoethanolamine(out) + ATP + H2O = a 1,2-diacyl-sn-glycero-3-phosphoethanolamine(in) + ADP + phosphate + H(+)</text>
        <dbReference type="Rhea" id="RHEA:66132"/>
        <dbReference type="ChEBI" id="CHEBI:15377"/>
        <dbReference type="ChEBI" id="CHEBI:15378"/>
        <dbReference type="ChEBI" id="CHEBI:30616"/>
        <dbReference type="ChEBI" id="CHEBI:43474"/>
        <dbReference type="ChEBI" id="CHEBI:64612"/>
        <dbReference type="ChEBI" id="CHEBI:456216"/>
    </reaction>
    <physiologicalReaction direction="left-to-right" evidence="12">
        <dbReference type="Rhea" id="RHEA:66133"/>
    </physiologicalReaction>
</comment>
<feature type="binding site" evidence="15">
    <location>
        <position position="1064"/>
    </location>
    <ligand>
        <name>Mg(2+)</name>
        <dbReference type="ChEBI" id="CHEBI:18420"/>
    </ligand>
</feature>
<gene>
    <name evidence="20" type="ORF">CcCBS67573_g04894</name>
</gene>
<protein>
    <recommendedName>
        <fullName evidence="16">Phospholipid-transporting ATPase</fullName>
        <ecNumber evidence="16">7.6.2.1</ecNumber>
    </recommendedName>
</protein>
<evidence type="ECO:0000256" key="9">
    <source>
        <dbReference type="ARBA" id="ARBA00022989"/>
    </source>
</evidence>
<dbReference type="GO" id="GO:0000287">
    <property type="term" value="F:magnesium ion binding"/>
    <property type="evidence" value="ECO:0007669"/>
    <property type="project" value="UniProtKB-UniRule"/>
</dbReference>
<dbReference type="GO" id="GO:0005802">
    <property type="term" value="C:trans-Golgi network"/>
    <property type="evidence" value="ECO:0007669"/>
    <property type="project" value="TreeGrafter"/>
</dbReference>
<dbReference type="InterPro" id="IPR023298">
    <property type="entry name" value="ATPase_P-typ_TM_dom_sf"/>
</dbReference>
<dbReference type="InterPro" id="IPR036412">
    <property type="entry name" value="HAD-like_sf"/>
</dbReference>
<dbReference type="GO" id="GO:0005886">
    <property type="term" value="C:plasma membrane"/>
    <property type="evidence" value="ECO:0007669"/>
    <property type="project" value="TreeGrafter"/>
</dbReference>
<dbReference type="SUPFAM" id="SSF81660">
    <property type="entry name" value="Metal cation-transporting ATPase, ATP-binding domain N"/>
    <property type="match status" value="1"/>
</dbReference>
<feature type="transmembrane region" description="Helical" evidence="16">
    <location>
        <begin position="1343"/>
        <end position="1364"/>
    </location>
</feature>
<keyword evidence="4 15" id="KW-0479">Metal-binding</keyword>
<comment type="catalytic activity">
    <reaction evidence="11 16">
        <text>ATP + H2O + phospholipidSide 1 = ADP + phosphate + phospholipidSide 2.</text>
        <dbReference type="EC" id="7.6.2.1"/>
    </reaction>
</comment>
<dbReference type="GO" id="GO:0045332">
    <property type="term" value="P:phospholipid translocation"/>
    <property type="evidence" value="ECO:0007669"/>
    <property type="project" value="TreeGrafter"/>
</dbReference>
<evidence type="ECO:0000256" key="3">
    <source>
        <dbReference type="ARBA" id="ARBA00022692"/>
    </source>
</evidence>
<dbReference type="InterPro" id="IPR023299">
    <property type="entry name" value="ATPase_P-typ_cyto_dom_N"/>
</dbReference>
<dbReference type="OrthoDB" id="377733at2759"/>
<dbReference type="GO" id="GO:0032456">
    <property type="term" value="P:endocytic recycling"/>
    <property type="evidence" value="ECO:0007669"/>
    <property type="project" value="TreeGrafter"/>
</dbReference>
<evidence type="ECO:0000313" key="20">
    <source>
        <dbReference type="EMBL" id="TPX73852.1"/>
    </source>
</evidence>
<dbReference type="Pfam" id="PF16209">
    <property type="entry name" value="PhoLip_ATPase_N"/>
    <property type="match status" value="1"/>
</dbReference>
<feature type="transmembrane region" description="Helical" evidence="16">
    <location>
        <begin position="1154"/>
        <end position="1174"/>
    </location>
</feature>
<feature type="binding site" evidence="15">
    <location>
        <position position="573"/>
    </location>
    <ligand>
        <name>Mg(2+)</name>
        <dbReference type="ChEBI" id="CHEBI:18420"/>
    </ligand>
</feature>
<dbReference type="NCBIfam" id="TIGR01652">
    <property type="entry name" value="ATPase-Plipid"/>
    <property type="match status" value="1"/>
</dbReference>
<dbReference type="PANTHER" id="PTHR24092">
    <property type="entry name" value="PROBABLE PHOSPHOLIPID-TRANSPORTING ATPASE"/>
    <property type="match status" value="1"/>
</dbReference>
<evidence type="ECO:0000256" key="13">
    <source>
        <dbReference type="PIRSR" id="PIRSR606539-1"/>
    </source>
</evidence>
<dbReference type="SFLD" id="SFLDG00002">
    <property type="entry name" value="C1.7:_P-type_atpase_like"/>
    <property type="match status" value="1"/>
</dbReference>
<evidence type="ECO:0000256" key="7">
    <source>
        <dbReference type="ARBA" id="ARBA00022842"/>
    </source>
</evidence>
<dbReference type="Pfam" id="PF16212">
    <property type="entry name" value="PhoLip_ATPase_C"/>
    <property type="match status" value="1"/>
</dbReference>
<evidence type="ECO:0000256" key="4">
    <source>
        <dbReference type="ARBA" id="ARBA00022723"/>
    </source>
</evidence>
<evidence type="ECO:0000256" key="5">
    <source>
        <dbReference type="ARBA" id="ARBA00022741"/>
    </source>
</evidence>
<dbReference type="EC" id="7.6.2.1" evidence="16"/>
<feature type="binding site" evidence="14">
    <location>
        <position position="687"/>
    </location>
    <ligand>
        <name>ATP</name>
        <dbReference type="ChEBI" id="CHEBI:30616"/>
    </ligand>
</feature>
<feature type="binding site" evidence="15">
    <location>
        <position position="1068"/>
    </location>
    <ligand>
        <name>Mg(2+)</name>
        <dbReference type="ChEBI" id="CHEBI:18420"/>
    </ligand>
</feature>
<evidence type="ECO:0000256" key="8">
    <source>
        <dbReference type="ARBA" id="ARBA00022967"/>
    </source>
</evidence>
<feature type="transmembrane region" description="Helical" evidence="16">
    <location>
        <begin position="1302"/>
        <end position="1323"/>
    </location>
</feature>
<dbReference type="InterPro" id="IPR032631">
    <property type="entry name" value="P-type_ATPase_N"/>
</dbReference>
<keyword evidence="8 16" id="KW-1278">Translocase</keyword>
<accession>A0A507FCJ0</accession>
<keyword evidence="10 16" id="KW-0472">Membrane</keyword>
<feature type="binding site" evidence="14">
    <location>
        <position position="874"/>
    </location>
    <ligand>
        <name>ATP</name>
        <dbReference type="ChEBI" id="CHEBI:30616"/>
    </ligand>
</feature>
<dbReference type="Pfam" id="PF13246">
    <property type="entry name" value="Cation_ATPase"/>
    <property type="match status" value="1"/>
</dbReference>